<dbReference type="SUPFAM" id="SSF55811">
    <property type="entry name" value="Nudix"/>
    <property type="match status" value="1"/>
</dbReference>
<dbReference type="EC" id="3.6.1.-" evidence="6"/>
<accession>A0AA37TEA5</accession>
<evidence type="ECO:0000256" key="1">
    <source>
        <dbReference type="ARBA" id="ARBA00001946"/>
    </source>
</evidence>
<comment type="similarity">
    <text evidence="2 6">Belongs to the Nudix hydrolase family. NudJ subfamily.</text>
</comment>
<dbReference type="InterPro" id="IPR020084">
    <property type="entry name" value="NUDIX_hydrolase_CS"/>
</dbReference>
<protein>
    <recommendedName>
        <fullName evidence="4 6">Phosphatase NudJ</fullName>
        <ecNumber evidence="6">3.6.1.-</ecNumber>
    </recommendedName>
</protein>
<sequence length="162" mass="18149">MKNPVSDHRTFLPHVTVATVVFNDGKYLLVKERNKEAPSPNTAEFVINQPAGHLEANESLQNAATRETLEETGWQVELTHFIGVSLYNAPNGVTYVRHTFVARPVAFKPELPLDEGILSAQWYSLDDVRAHVTQLRSPLVLEDIERHQQGALYPLAIVAEPK</sequence>
<dbReference type="PROSITE" id="PS51462">
    <property type="entry name" value="NUDIX"/>
    <property type="match status" value="1"/>
</dbReference>
<dbReference type="InterPro" id="IPR000086">
    <property type="entry name" value="NUDIX_hydrolase_dom"/>
</dbReference>
<gene>
    <name evidence="6" type="primary">nudJ</name>
    <name evidence="8" type="ORF">GCM10007877_31810</name>
</gene>
<dbReference type="GO" id="GO:0017110">
    <property type="term" value="F:nucleoside diphosphate phosphatase activity"/>
    <property type="evidence" value="ECO:0007669"/>
    <property type="project" value="InterPro"/>
</dbReference>
<comment type="cofactor">
    <cofactor evidence="1 6">
        <name>Mg(2+)</name>
        <dbReference type="ChEBI" id="CHEBI:18420"/>
    </cofactor>
</comment>
<dbReference type="AlphaFoldDB" id="A0AA37TEA5"/>
<evidence type="ECO:0000259" key="7">
    <source>
        <dbReference type="PROSITE" id="PS51462"/>
    </source>
</evidence>
<evidence type="ECO:0000313" key="8">
    <source>
        <dbReference type="EMBL" id="GLS27462.1"/>
    </source>
</evidence>
<evidence type="ECO:0000256" key="2">
    <source>
        <dbReference type="ARBA" id="ARBA00007608"/>
    </source>
</evidence>
<dbReference type="CDD" id="cd03675">
    <property type="entry name" value="NUDIX_Hydrolase"/>
    <property type="match status" value="1"/>
</dbReference>
<dbReference type="PROSITE" id="PS00893">
    <property type="entry name" value="NUDIX_BOX"/>
    <property type="match status" value="1"/>
</dbReference>
<dbReference type="InterPro" id="IPR033713">
    <property type="entry name" value="NudJ"/>
</dbReference>
<dbReference type="GO" id="GO:0017111">
    <property type="term" value="F:ribonucleoside triphosphate phosphatase activity"/>
    <property type="evidence" value="ECO:0007669"/>
    <property type="project" value="InterPro"/>
</dbReference>
<name>A0AA37TEA5_9GAMM</name>
<keyword evidence="5 6" id="KW-0378">Hydrolase</keyword>
<keyword evidence="9" id="KW-1185">Reference proteome</keyword>
<evidence type="ECO:0000313" key="9">
    <source>
        <dbReference type="Proteomes" id="UP001156870"/>
    </source>
</evidence>
<dbReference type="EMBL" id="BSPD01000079">
    <property type="protein sequence ID" value="GLS27462.1"/>
    <property type="molecule type" value="Genomic_DNA"/>
</dbReference>
<dbReference type="Gene3D" id="3.90.79.10">
    <property type="entry name" value="Nucleoside Triphosphate Pyrophosphohydrolase"/>
    <property type="match status" value="1"/>
</dbReference>
<dbReference type="RefSeq" id="WP_232594997.1">
    <property type="nucleotide sequence ID" value="NZ_BSPD01000079.1"/>
</dbReference>
<dbReference type="Proteomes" id="UP001156870">
    <property type="component" value="Unassembled WGS sequence"/>
</dbReference>
<organism evidence="8 9">
    <name type="scientific">Marinibactrum halimedae</name>
    <dbReference type="NCBI Taxonomy" id="1444977"/>
    <lineage>
        <taxon>Bacteria</taxon>
        <taxon>Pseudomonadati</taxon>
        <taxon>Pseudomonadota</taxon>
        <taxon>Gammaproteobacteria</taxon>
        <taxon>Cellvibrionales</taxon>
        <taxon>Cellvibrionaceae</taxon>
        <taxon>Marinibactrum</taxon>
    </lineage>
</organism>
<reference evidence="8 9" key="1">
    <citation type="journal article" date="2014" name="Int. J. Syst. Evol. Microbiol.">
        <title>Complete genome sequence of Corynebacterium casei LMG S-19264T (=DSM 44701T), isolated from a smear-ripened cheese.</title>
        <authorList>
            <consortium name="US DOE Joint Genome Institute (JGI-PGF)"/>
            <person name="Walter F."/>
            <person name="Albersmeier A."/>
            <person name="Kalinowski J."/>
            <person name="Ruckert C."/>
        </authorList>
    </citation>
    <scope>NUCLEOTIDE SEQUENCE [LARGE SCALE GENOMIC DNA]</scope>
    <source>
        <strain evidence="8 9">NBRC 110095</strain>
    </source>
</reference>
<evidence type="ECO:0000256" key="4">
    <source>
        <dbReference type="ARBA" id="ARBA00015552"/>
    </source>
</evidence>
<evidence type="ECO:0000256" key="3">
    <source>
        <dbReference type="ARBA" id="ARBA00011245"/>
    </source>
</evidence>
<comment type="caution">
    <text evidence="8">The sequence shown here is derived from an EMBL/GenBank/DDBJ whole genome shotgun (WGS) entry which is preliminary data.</text>
</comment>
<dbReference type="InterPro" id="IPR015797">
    <property type="entry name" value="NUDIX_hydrolase-like_dom_sf"/>
</dbReference>
<keyword evidence="6" id="KW-0460">Magnesium</keyword>
<dbReference type="GO" id="GO:0004787">
    <property type="term" value="F:thiamine diphosphate phosphatase activity"/>
    <property type="evidence" value="ECO:0007669"/>
    <property type="project" value="InterPro"/>
</dbReference>
<feature type="domain" description="Nudix hydrolase" evidence="7">
    <location>
        <begin position="12"/>
        <end position="146"/>
    </location>
</feature>
<comment type="subunit">
    <text evidence="3 6">Monomer.</text>
</comment>
<dbReference type="PANTHER" id="PTHR43046:SF16">
    <property type="entry name" value="ADP-RIBOSE PYROPHOSPHATASE YJHB-RELATED"/>
    <property type="match status" value="1"/>
</dbReference>
<dbReference type="Pfam" id="PF00293">
    <property type="entry name" value="NUDIX"/>
    <property type="match status" value="1"/>
</dbReference>
<evidence type="ECO:0000256" key="6">
    <source>
        <dbReference type="RuleBase" id="RU364043"/>
    </source>
</evidence>
<proteinExistence type="inferred from homology"/>
<dbReference type="PANTHER" id="PTHR43046">
    <property type="entry name" value="GDP-MANNOSE MANNOSYL HYDROLASE"/>
    <property type="match status" value="1"/>
</dbReference>
<evidence type="ECO:0000256" key="5">
    <source>
        <dbReference type="ARBA" id="ARBA00022801"/>
    </source>
</evidence>